<dbReference type="OrthoDB" id="273917at2759"/>
<keyword evidence="11" id="KW-1185">Reference proteome</keyword>
<evidence type="ECO:0000256" key="3">
    <source>
        <dbReference type="ARBA" id="ARBA00012388"/>
    </source>
</evidence>
<name>A0A8S1J1B6_9CHLO</name>
<evidence type="ECO:0000256" key="4">
    <source>
        <dbReference type="ARBA" id="ARBA00022679"/>
    </source>
</evidence>
<feature type="compositionally biased region" description="Basic residues" evidence="7">
    <location>
        <begin position="459"/>
        <end position="479"/>
    </location>
</feature>
<dbReference type="InterPro" id="IPR054708">
    <property type="entry name" value="MTPAP-like_central"/>
</dbReference>
<feature type="region of interest" description="Disordered" evidence="7">
    <location>
        <begin position="414"/>
        <end position="479"/>
    </location>
</feature>
<evidence type="ECO:0000256" key="5">
    <source>
        <dbReference type="ARBA" id="ARBA00022723"/>
    </source>
</evidence>
<dbReference type="Pfam" id="PF03828">
    <property type="entry name" value="PAP_assoc"/>
    <property type="match status" value="1"/>
</dbReference>
<comment type="caution">
    <text evidence="10">The sequence shown here is derived from an EMBL/GenBank/DDBJ whole genome shotgun (WGS) entry which is preliminary data.</text>
</comment>
<comment type="cofactor">
    <cofactor evidence="1">
        <name>Mn(2+)</name>
        <dbReference type="ChEBI" id="CHEBI:29035"/>
    </cofactor>
</comment>
<protein>
    <recommendedName>
        <fullName evidence="3">polynucleotide adenylyltransferase</fullName>
        <ecNumber evidence="3">2.7.7.19</ecNumber>
    </recommendedName>
</protein>
<dbReference type="FunFam" id="3.30.460.10:FF:000006">
    <property type="entry name" value="non-canonical poly(A) RNA polymerase PAPD5"/>
    <property type="match status" value="1"/>
</dbReference>
<organism evidence="10 11">
    <name type="scientific">Ostreobium quekettii</name>
    <dbReference type="NCBI Taxonomy" id="121088"/>
    <lineage>
        <taxon>Eukaryota</taxon>
        <taxon>Viridiplantae</taxon>
        <taxon>Chlorophyta</taxon>
        <taxon>core chlorophytes</taxon>
        <taxon>Ulvophyceae</taxon>
        <taxon>TCBD clade</taxon>
        <taxon>Bryopsidales</taxon>
        <taxon>Ostreobineae</taxon>
        <taxon>Ostreobiaceae</taxon>
        <taxon>Ostreobium</taxon>
    </lineage>
</organism>
<evidence type="ECO:0000256" key="7">
    <source>
        <dbReference type="SAM" id="MobiDB-lite"/>
    </source>
</evidence>
<dbReference type="Gene3D" id="3.30.460.10">
    <property type="entry name" value="Beta Polymerase, domain 2"/>
    <property type="match status" value="1"/>
</dbReference>
<dbReference type="PANTHER" id="PTHR23092">
    <property type="entry name" value="POLY(A) RNA POLYMERASE"/>
    <property type="match status" value="1"/>
</dbReference>
<dbReference type="GO" id="GO:0043634">
    <property type="term" value="P:polyadenylation-dependent ncRNA catabolic process"/>
    <property type="evidence" value="ECO:0007669"/>
    <property type="project" value="TreeGrafter"/>
</dbReference>
<feature type="domain" description="PAP-associated" evidence="8">
    <location>
        <begin position="306"/>
        <end position="363"/>
    </location>
</feature>
<dbReference type="GO" id="GO:0031123">
    <property type="term" value="P:RNA 3'-end processing"/>
    <property type="evidence" value="ECO:0007669"/>
    <property type="project" value="TreeGrafter"/>
</dbReference>
<evidence type="ECO:0000259" key="8">
    <source>
        <dbReference type="Pfam" id="PF03828"/>
    </source>
</evidence>
<evidence type="ECO:0000313" key="11">
    <source>
        <dbReference type="Proteomes" id="UP000708148"/>
    </source>
</evidence>
<dbReference type="InterPro" id="IPR043519">
    <property type="entry name" value="NT_sf"/>
</dbReference>
<feature type="compositionally biased region" description="Gly residues" evidence="7">
    <location>
        <begin position="73"/>
        <end position="90"/>
    </location>
</feature>
<keyword evidence="4" id="KW-0808">Transferase</keyword>
<dbReference type="CDD" id="cd05402">
    <property type="entry name" value="NT_PAP_TUTase"/>
    <property type="match status" value="1"/>
</dbReference>
<evidence type="ECO:0000313" key="10">
    <source>
        <dbReference type="EMBL" id="CAD7697339.1"/>
    </source>
</evidence>
<dbReference type="GO" id="GO:1990817">
    <property type="term" value="F:poly(A) RNA polymerase activity"/>
    <property type="evidence" value="ECO:0007669"/>
    <property type="project" value="UniProtKB-EC"/>
</dbReference>
<dbReference type="SUPFAM" id="SSF81301">
    <property type="entry name" value="Nucleotidyltransferase"/>
    <property type="match status" value="1"/>
</dbReference>
<dbReference type="GO" id="GO:0003729">
    <property type="term" value="F:mRNA binding"/>
    <property type="evidence" value="ECO:0007669"/>
    <property type="project" value="TreeGrafter"/>
</dbReference>
<evidence type="ECO:0000256" key="2">
    <source>
        <dbReference type="ARBA" id="ARBA00008593"/>
    </source>
</evidence>
<dbReference type="GO" id="GO:0031499">
    <property type="term" value="C:TRAMP complex"/>
    <property type="evidence" value="ECO:0007669"/>
    <property type="project" value="TreeGrafter"/>
</dbReference>
<dbReference type="PANTHER" id="PTHR23092:SF15">
    <property type="entry name" value="INACTIVE NON-CANONICAL POLY(A) RNA POLYMERASE PROTEIN TRF4-2-RELATED"/>
    <property type="match status" value="1"/>
</dbReference>
<dbReference type="InterPro" id="IPR045862">
    <property type="entry name" value="Trf4-like"/>
</dbReference>
<evidence type="ECO:0000256" key="6">
    <source>
        <dbReference type="ARBA" id="ARBA00022842"/>
    </source>
</evidence>
<accession>A0A8S1J1B6</accession>
<keyword evidence="6" id="KW-0460">Magnesium</keyword>
<feature type="domain" description="Poly(A) RNA polymerase mitochondrial-like central palm" evidence="9">
    <location>
        <begin position="113"/>
        <end position="234"/>
    </location>
</feature>
<dbReference type="AlphaFoldDB" id="A0A8S1J1B6"/>
<dbReference type="InterPro" id="IPR002058">
    <property type="entry name" value="PAP_assoc"/>
</dbReference>
<dbReference type="Gene3D" id="1.10.1410.10">
    <property type="match status" value="1"/>
</dbReference>
<dbReference type="Proteomes" id="UP000708148">
    <property type="component" value="Unassembled WGS sequence"/>
</dbReference>
<feature type="region of interest" description="Disordered" evidence="7">
    <location>
        <begin position="1"/>
        <end position="99"/>
    </location>
</feature>
<reference evidence="10" key="1">
    <citation type="submission" date="2020-12" db="EMBL/GenBank/DDBJ databases">
        <authorList>
            <person name="Iha C."/>
        </authorList>
    </citation>
    <scope>NUCLEOTIDE SEQUENCE</scope>
</reference>
<dbReference type="GO" id="GO:0005730">
    <property type="term" value="C:nucleolus"/>
    <property type="evidence" value="ECO:0007669"/>
    <property type="project" value="TreeGrafter"/>
</dbReference>
<keyword evidence="5" id="KW-0479">Metal-binding</keyword>
<evidence type="ECO:0000256" key="1">
    <source>
        <dbReference type="ARBA" id="ARBA00001936"/>
    </source>
</evidence>
<comment type="similarity">
    <text evidence="2">Belongs to the DNA polymerase type-B-like family.</text>
</comment>
<dbReference type="EMBL" id="CAJHUC010000644">
    <property type="protein sequence ID" value="CAD7697339.1"/>
    <property type="molecule type" value="Genomic_DNA"/>
</dbReference>
<dbReference type="EC" id="2.7.7.19" evidence="3"/>
<dbReference type="SUPFAM" id="SSF81631">
    <property type="entry name" value="PAP/OAS1 substrate-binding domain"/>
    <property type="match status" value="1"/>
</dbReference>
<gene>
    <name evidence="10" type="ORF">OSTQU699_LOCUS2700</name>
</gene>
<dbReference type="GO" id="GO:0046872">
    <property type="term" value="F:metal ion binding"/>
    <property type="evidence" value="ECO:0007669"/>
    <property type="project" value="UniProtKB-KW"/>
</dbReference>
<sequence length="479" mass="52243">MVHTYVRLPSFTAPPPRAANGSGLPPAASNGADRSTAGGTAPGDAPDSDSDSPPAPSRADPEPESDDDFIPIGDGGGQGGAGGGDAGQGGEVDESALPWSSASRHIRSQCLRLHNEIVELYQVLQPSEAEAATRAGAVDRVTQVVKSLWPNSKAAVFGSYATRLYLPTSDIDMVVLDVGTTEIVSCLKTLGRKLVEDKIAEDLQVIAKARVPIVKFKERTSGIPFDISFEAQSGPAAAAHVQERLNQWPPLRPLIMVLKIFLRQRHLHEVYLGGLGSYGLTMLVTTFLQMHRSRFVDRRGELEPCLGTLLIDFFRLYGRSLNSHEVGISSVDAGCFFPKRAKGWIMQNRPHHLAIQDPLNSENDVGRGSFMSAKLRHAFDYAYQGLTAPCAPGERVLSRAIRAEAWLNERAVPPWPVPVVEDGDTQVSSKGHGKRRRGSSKNQDSAEEGELTPDERDRTRKRHRSERSSRHKVSRSGRR</sequence>
<dbReference type="Pfam" id="PF22600">
    <property type="entry name" value="MTPAP-like_central"/>
    <property type="match status" value="1"/>
</dbReference>
<proteinExistence type="inferred from homology"/>
<evidence type="ECO:0000259" key="9">
    <source>
        <dbReference type="Pfam" id="PF22600"/>
    </source>
</evidence>